<evidence type="ECO:0000256" key="2">
    <source>
        <dbReference type="PROSITE-ProRule" id="PRU00497"/>
    </source>
</evidence>
<dbReference type="EMBL" id="JAHWGI010001409">
    <property type="protein sequence ID" value="KAK3930031.1"/>
    <property type="molecule type" value="Genomic_DNA"/>
</dbReference>
<evidence type="ECO:0000313" key="5">
    <source>
        <dbReference type="Proteomes" id="UP001219518"/>
    </source>
</evidence>
<dbReference type="PANTHER" id="PTHR10380:SF238">
    <property type="entry name" value="CUTICULAR PROTEIN 65EA-RELATED"/>
    <property type="match status" value="1"/>
</dbReference>
<feature type="compositionally biased region" description="Low complexity" evidence="3">
    <location>
        <begin position="215"/>
        <end position="229"/>
    </location>
</feature>
<dbReference type="InterPro" id="IPR050468">
    <property type="entry name" value="Cuticle_Struct_Prot"/>
</dbReference>
<evidence type="ECO:0000256" key="3">
    <source>
        <dbReference type="SAM" id="MobiDB-lite"/>
    </source>
</evidence>
<dbReference type="InterPro" id="IPR000618">
    <property type="entry name" value="Insect_cuticle"/>
</dbReference>
<reference evidence="4" key="1">
    <citation type="submission" date="2021-07" db="EMBL/GenBank/DDBJ databases">
        <authorList>
            <person name="Catto M.A."/>
            <person name="Jacobson A."/>
            <person name="Kennedy G."/>
            <person name="Labadie P."/>
            <person name="Hunt B.G."/>
            <person name="Srinivasan R."/>
        </authorList>
    </citation>
    <scope>NUCLEOTIDE SEQUENCE</scope>
    <source>
        <strain evidence="4">PL_HMW_Pooled</strain>
        <tissue evidence="4">Head</tissue>
    </source>
</reference>
<dbReference type="PANTHER" id="PTHR10380">
    <property type="entry name" value="CUTICLE PROTEIN"/>
    <property type="match status" value="1"/>
</dbReference>
<gene>
    <name evidence="4" type="ORF">KUF71_004602</name>
</gene>
<dbReference type="AlphaFoldDB" id="A0AAE1I0S8"/>
<dbReference type="InterPro" id="IPR031311">
    <property type="entry name" value="CHIT_BIND_RR_consensus"/>
</dbReference>
<organism evidence="4 5">
    <name type="scientific">Frankliniella fusca</name>
    <dbReference type="NCBI Taxonomy" id="407009"/>
    <lineage>
        <taxon>Eukaryota</taxon>
        <taxon>Metazoa</taxon>
        <taxon>Ecdysozoa</taxon>
        <taxon>Arthropoda</taxon>
        <taxon>Hexapoda</taxon>
        <taxon>Insecta</taxon>
        <taxon>Pterygota</taxon>
        <taxon>Neoptera</taxon>
        <taxon>Paraneoptera</taxon>
        <taxon>Thysanoptera</taxon>
        <taxon>Terebrantia</taxon>
        <taxon>Thripoidea</taxon>
        <taxon>Thripidae</taxon>
        <taxon>Frankliniella</taxon>
    </lineage>
</organism>
<feature type="region of interest" description="Disordered" evidence="3">
    <location>
        <begin position="333"/>
        <end position="374"/>
    </location>
</feature>
<protein>
    <submittedName>
        <fullName evidence="4">Endocuticle structural glycoprotein SgAbd-2</fullName>
    </submittedName>
</protein>
<dbReference type="PROSITE" id="PS51155">
    <property type="entry name" value="CHIT_BIND_RR_2"/>
    <property type="match status" value="1"/>
</dbReference>
<feature type="compositionally biased region" description="Low complexity" evidence="3">
    <location>
        <begin position="333"/>
        <end position="361"/>
    </location>
</feature>
<feature type="region of interest" description="Disordered" evidence="3">
    <location>
        <begin position="51"/>
        <end position="72"/>
    </location>
</feature>
<comment type="caution">
    <text evidence="4">The sequence shown here is derived from an EMBL/GenBank/DDBJ whole genome shotgun (WGS) entry which is preliminary data.</text>
</comment>
<sequence length="501" mass="51331">MLLEAPIDESILGELPVRRPRQIEQLVPAQVDGVPVTYLVPLPAAPEDPSVVAVSSAPQAPQEPAPAPFSAPADATNLAAGQKVLQIYTVHSPTETPVTTTTPTPAPVAILVPQAAVSNILVPASNVHVDIVPADDAANMTGSVQPALLLEPAVVSVDVPPPGPGPEATPQQAAQVITLDLPAQASPVMVAQTVPAAPQDVPQVMVAQNEPPAAPQASQDPLAQQAPQDVPQVMAAQPVPAALQTSSPRPFAPAEPAWEQAPAAAAPQEQMAPIYVEPSVQLLPMGFSLPTVDPPGMLLSPPSMSFQGAVPQSGGPRLSAQVQADAAAQSAAWGAAEDAAQRNAEAVEQAAAQGAAQGPRAPQGPLPPRQYFDMSAPWTSRPMGPVGPPTILEKTIQMYPDGSYMYSYETADGVRVAEAGVLKKVPAAAAGEVPDPGAVGGAEAHTPGTRVANSVSGGYSYTAPDGTYFSLRYVADENGFRPIIGEMMDPMASAAPVQAKK</sequence>
<dbReference type="PROSITE" id="PS00233">
    <property type="entry name" value="CHIT_BIND_RR_1"/>
    <property type="match status" value="1"/>
</dbReference>
<dbReference type="GO" id="GO:0062129">
    <property type="term" value="C:chitin-based extracellular matrix"/>
    <property type="evidence" value="ECO:0007669"/>
    <property type="project" value="TreeGrafter"/>
</dbReference>
<proteinExistence type="predicted"/>
<keyword evidence="1 2" id="KW-0193">Cuticle</keyword>
<dbReference type="Pfam" id="PF00379">
    <property type="entry name" value="Chitin_bind_4"/>
    <property type="match status" value="1"/>
</dbReference>
<reference evidence="4" key="2">
    <citation type="journal article" date="2023" name="BMC Genomics">
        <title>Pest status, molecular evolution, and epigenetic factors derived from the genome assembly of Frankliniella fusca, a thysanopteran phytovirus vector.</title>
        <authorList>
            <person name="Catto M.A."/>
            <person name="Labadie P.E."/>
            <person name="Jacobson A.L."/>
            <person name="Kennedy G.G."/>
            <person name="Srinivasan R."/>
            <person name="Hunt B.G."/>
        </authorList>
    </citation>
    <scope>NUCLEOTIDE SEQUENCE</scope>
    <source>
        <strain evidence="4">PL_HMW_Pooled</strain>
    </source>
</reference>
<name>A0AAE1I0S8_9NEOP</name>
<dbReference type="GO" id="GO:0008010">
    <property type="term" value="F:structural constituent of chitin-based larval cuticle"/>
    <property type="evidence" value="ECO:0007669"/>
    <property type="project" value="TreeGrafter"/>
</dbReference>
<feature type="region of interest" description="Disordered" evidence="3">
    <location>
        <begin position="210"/>
        <end position="229"/>
    </location>
</feature>
<keyword evidence="5" id="KW-1185">Reference proteome</keyword>
<evidence type="ECO:0000256" key="1">
    <source>
        <dbReference type="ARBA" id="ARBA00022460"/>
    </source>
</evidence>
<dbReference type="Proteomes" id="UP001219518">
    <property type="component" value="Unassembled WGS sequence"/>
</dbReference>
<accession>A0AAE1I0S8</accession>
<evidence type="ECO:0000313" key="4">
    <source>
        <dbReference type="EMBL" id="KAK3930031.1"/>
    </source>
</evidence>